<dbReference type="RefSeq" id="WP_004097307.1">
    <property type="nucleotide sequence ID" value="NZ_AFGF01000157.1"/>
</dbReference>
<proteinExistence type="predicted"/>
<organism evidence="2 3">
    <name type="scientific">Acetonema longum DSM 6540</name>
    <dbReference type="NCBI Taxonomy" id="1009370"/>
    <lineage>
        <taxon>Bacteria</taxon>
        <taxon>Bacillati</taxon>
        <taxon>Bacillota</taxon>
        <taxon>Negativicutes</taxon>
        <taxon>Acetonemataceae</taxon>
        <taxon>Acetonema</taxon>
    </lineage>
</organism>
<reference evidence="2 3" key="1">
    <citation type="journal article" date="2011" name="EMBO J.">
        <title>Structural diversity of bacterial flagellar motors.</title>
        <authorList>
            <person name="Chen S."/>
            <person name="Beeby M."/>
            <person name="Murphy G.E."/>
            <person name="Leadbetter J.R."/>
            <person name="Hendrixson D.R."/>
            <person name="Briegel A."/>
            <person name="Li Z."/>
            <person name="Shi J."/>
            <person name="Tocheva E.I."/>
            <person name="Muller A."/>
            <person name="Dobro M.J."/>
            <person name="Jensen G.J."/>
        </authorList>
    </citation>
    <scope>NUCLEOTIDE SEQUENCE [LARGE SCALE GENOMIC DNA]</scope>
    <source>
        <strain evidence="2 3">DSM 6540</strain>
    </source>
</reference>
<evidence type="ECO:0000313" key="2">
    <source>
        <dbReference type="EMBL" id="EGO62918.1"/>
    </source>
</evidence>
<dbReference type="Proteomes" id="UP000003240">
    <property type="component" value="Unassembled WGS sequence"/>
</dbReference>
<feature type="signal peptide" evidence="1">
    <location>
        <begin position="1"/>
        <end position="23"/>
    </location>
</feature>
<dbReference type="AlphaFoldDB" id="F7NLZ2"/>
<evidence type="ECO:0000256" key="1">
    <source>
        <dbReference type="SAM" id="SignalP"/>
    </source>
</evidence>
<accession>F7NLZ2</accession>
<name>F7NLZ2_9FIRM</name>
<dbReference type="EMBL" id="AFGF01000157">
    <property type="protein sequence ID" value="EGO62918.1"/>
    <property type="molecule type" value="Genomic_DNA"/>
</dbReference>
<gene>
    <name evidence="2" type="ORF">ALO_15592</name>
</gene>
<dbReference type="Gene3D" id="2.40.160.10">
    <property type="entry name" value="Porin"/>
    <property type="match status" value="1"/>
</dbReference>
<comment type="caution">
    <text evidence="2">The sequence shown here is derived from an EMBL/GenBank/DDBJ whole genome shotgun (WGS) entry which is preliminary data.</text>
</comment>
<keyword evidence="1" id="KW-0732">Signal</keyword>
<keyword evidence="3" id="KW-1185">Reference proteome</keyword>
<feature type="chain" id="PRO_5003366286" evidence="1">
    <location>
        <begin position="24"/>
        <end position="136"/>
    </location>
</feature>
<dbReference type="InterPro" id="IPR023614">
    <property type="entry name" value="Porin_dom_sf"/>
</dbReference>
<evidence type="ECO:0000313" key="3">
    <source>
        <dbReference type="Proteomes" id="UP000003240"/>
    </source>
</evidence>
<dbReference type="SUPFAM" id="SSF56935">
    <property type="entry name" value="Porins"/>
    <property type="match status" value="1"/>
</dbReference>
<protein>
    <submittedName>
        <fullName evidence="2">Uncharacterized protein</fullName>
    </submittedName>
</protein>
<dbReference type="STRING" id="1009370.ALO_15592"/>
<sequence length="136" mass="15129">MKKTLVLALAFVFVFGLAATAFAAPGDGVDFGGNVRLRYDNSKDENDTSTDAQTFRIRLDAKAALGEDWKLFARLETAEDFKASSEDTKGTVKFDQLYVQNKNFTVGRYAYIPVFGLVADSYLEGVKLSCERRFQS</sequence>